<evidence type="ECO:0000313" key="1">
    <source>
        <dbReference type="EMBL" id="BCS83603.1"/>
    </source>
</evidence>
<dbReference type="Proteomes" id="UP001321479">
    <property type="component" value="Segment"/>
</dbReference>
<organism evidence="1 2">
    <name type="scientific">Cotonvirus japonicus</name>
    <dbReference type="NCBI Taxonomy" id="2811091"/>
    <lineage>
        <taxon>Viruses</taxon>
        <taxon>Varidnaviria</taxon>
        <taxon>Bamfordvirae</taxon>
        <taxon>Nucleocytoviricota</taxon>
        <taxon>Megaviricetes</taxon>
        <taxon>Imitervirales</taxon>
        <taxon>Mimiviridae</taxon>
        <taxon>Megamimivirinae</taxon>
        <taxon>Cotonvirus</taxon>
        <taxon>Cotonvirus japonicum</taxon>
    </lineage>
</organism>
<reference evidence="1 2" key="1">
    <citation type="submission" date="2021-02" db="EMBL/GenBank/DDBJ databases">
        <title>Cotonvirus japonicus, which uses Golgi apparatus of host cells for its virion factory, phylogenetically links tailed tupanvirus and icosahedral mimivirus.</title>
        <authorList>
            <person name="Takahashi H."/>
            <person name="Fukaya S."/>
            <person name="Song C."/>
            <person name="Murata K."/>
            <person name="Takemura M."/>
        </authorList>
    </citation>
    <scope>NUCLEOTIDE SEQUENCE [LARGE SCALE GENOMIC DNA]</scope>
</reference>
<accession>A0ABM7NTV4</accession>
<dbReference type="GeneID" id="80558808"/>
<name>A0ABM7NTV4_9VIRU</name>
<sequence>MYAFNKLPFPESKIHHNFTYHAGLFLNETHHNGRFCYNANGHDLVEFEPENPTISDLENLLGLDHKQTQTKYNEEYYRQLFETFNKDYTKNPSTEFVDIMRQMIEPHIDCLPKDLRIFVMIYFVLIERKYSKK</sequence>
<dbReference type="EMBL" id="AP024483">
    <property type="protein sequence ID" value="BCS83603.1"/>
    <property type="molecule type" value="Genomic_DNA"/>
</dbReference>
<proteinExistence type="predicted"/>
<keyword evidence="2" id="KW-1185">Reference proteome</keyword>
<evidence type="ECO:0000313" key="2">
    <source>
        <dbReference type="Proteomes" id="UP001321479"/>
    </source>
</evidence>
<protein>
    <submittedName>
        <fullName evidence="1">Uncharacterized protein</fullName>
    </submittedName>
</protein>
<dbReference type="RefSeq" id="YP_010842211.1">
    <property type="nucleotide sequence ID" value="NC_079139.1"/>
</dbReference>